<sequence>MAQRQTAAARAATVRKAAVAAAPAAPPPVHPVLQLQAKIGNRATRHLIQRLPDGQAAAAKDPWAVDEETWKGRRKGPDGEHTESEEDFMVRQLNEIDPAVMFQTMFADPKGSDKSMSASARQKLEASAEMTLAKQKFMRRLHLTMALGGVDMSTRNNPDLSKSEDMVTEYPWPLASVLGHGQRQLFEIQEKKGLGEAFYDYLGRGPSQDGRDVLDKSAWRGFASHATKVGERRKDGTRRVEELKLPFHAQMGLRRHRGVNVPLGGIGNRNVKGDIIGPGGHPIDPATGEYLRKRQLVAIPRKNQHGHIYMNKHVRGDTMALMVGLEGSAPLTANMYGTAHTASSGAEDQTMKLSATGGQKASKLFGAKAPAEYGGKRTVVDEELLTSLKMLERLLDSLPREQQESFFKEILVLPPKEAKKKAIELVRRQRY</sequence>
<name>A0ABT5BPY8_9BACT</name>
<evidence type="ECO:0000313" key="3">
    <source>
        <dbReference type="Proteomes" id="UP001217485"/>
    </source>
</evidence>
<protein>
    <recommendedName>
        <fullName evidence="4">Novel toxin 11 domain-containing protein</fullName>
    </recommendedName>
</protein>
<dbReference type="EMBL" id="JAQNDK010000001">
    <property type="protein sequence ID" value="MDC0676213.1"/>
    <property type="molecule type" value="Genomic_DNA"/>
</dbReference>
<evidence type="ECO:0008006" key="4">
    <source>
        <dbReference type="Google" id="ProtNLM"/>
    </source>
</evidence>
<feature type="compositionally biased region" description="Basic and acidic residues" evidence="1">
    <location>
        <begin position="68"/>
        <end position="82"/>
    </location>
</feature>
<dbReference type="RefSeq" id="WP_272092920.1">
    <property type="nucleotide sequence ID" value="NZ_JAQNDK010000001.1"/>
</dbReference>
<comment type="caution">
    <text evidence="2">The sequence shown here is derived from an EMBL/GenBank/DDBJ whole genome shotgun (WGS) entry which is preliminary data.</text>
</comment>
<keyword evidence="3" id="KW-1185">Reference proteome</keyword>
<proteinExistence type="predicted"/>
<accession>A0ABT5BPY8</accession>
<gene>
    <name evidence="2" type="ORF">POL72_00560</name>
</gene>
<dbReference type="Proteomes" id="UP001217485">
    <property type="component" value="Unassembled WGS sequence"/>
</dbReference>
<feature type="region of interest" description="Disordered" evidence="1">
    <location>
        <begin position="53"/>
        <end position="85"/>
    </location>
</feature>
<evidence type="ECO:0000313" key="2">
    <source>
        <dbReference type="EMBL" id="MDC0676213.1"/>
    </source>
</evidence>
<evidence type="ECO:0000256" key="1">
    <source>
        <dbReference type="SAM" id="MobiDB-lite"/>
    </source>
</evidence>
<reference evidence="2 3" key="1">
    <citation type="submission" date="2023-01" db="EMBL/GenBank/DDBJ databases">
        <title>Minimal conservation of predation-associated metabolite biosynthetic gene clusters underscores biosynthetic potential of Myxococcota including descriptions for ten novel species: Archangium lansinium sp. nov., Myxococcus landrumus sp. nov., Nannocystis bai.</title>
        <authorList>
            <person name="Ahearne A."/>
            <person name="Stevens C."/>
            <person name="Dowd S."/>
        </authorList>
    </citation>
    <scope>NUCLEOTIDE SEQUENCE [LARGE SCALE GENOMIC DNA]</scope>
    <source>
        <strain evidence="2 3">WIWO2</strain>
    </source>
</reference>
<organism evidence="2 3">
    <name type="scientific">Sorangium atrum</name>
    <dbReference type="NCBI Taxonomy" id="2995308"/>
    <lineage>
        <taxon>Bacteria</taxon>
        <taxon>Pseudomonadati</taxon>
        <taxon>Myxococcota</taxon>
        <taxon>Polyangia</taxon>
        <taxon>Polyangiales</taxon>
        <taxon>Polyangiaceae</taxon>
        <taxon>Sorangium</taxon>
    </lineage>
</organism>